<organism evidence="1 2">
    <name type="scientific">Asbolus verrucosus</name>
    <name type="common">Desert ironclad beetle</name>
    <dbReference type="NCBI Taxonomy" id="1661398"/>
    <lineage>
        <taxon>Eukaryota</taxon>
        <taxon>Metazoa</taxon>
        <taxon>Ecdysozoa</taxon>
        <taxon>Arthropoda</taxon>
        <taxon>Hexapoda</taxon>
        <taxon>Insecta</taxon>
        <taxon>Pterygota</taxon>
        <taxon>Neoptera</taxon>
        <taxon>Endopterygota</taxon>
        <taxon>Coleoptera</taxon>
        <taxon>Polyphaga</taxon>
        <taxon>Cucujiformia</taxon>
        <taxon>Tenebrionidae</taxon>
        <taxon>Pimeliinae</taxon>
        <taxon>Asbolus</taxon>
    </lineage>
</organism>
<dbReference type="AlphaFoldDB" id="A0A482WE22"/>
<reference evidence="1 2" key="1">
    <citation type="submission" date="2017-03" db="EMBL/GenBank/DDBJ databases">
        <title>Genome of the blue death feigning beetle - Asbolus verrucosus.</title>
        <authorList>
            <person name="Rider S.D."/>
        </authorList>
    </citation>
    <scope>NUCLEOTIDE SEQUENCE [LARGE SCALE GENOMIC DNA]</scope>
    <source>
        <strain evidence="1">Butters</strain>
        <tissue evidence="1">Head and leg muscle</tissue>
    </source>
</reference>
<keyword evidence="2" id="KW-1185">Reference proteome</keyword>
<dbReference type="PANTHER" id="PTHR33273">
    <property type="entry name" value="DOMAIN-CONTAINING PROTEIN, PUTATIVE-RELATED"/>
    <property type="match status" value="1"/>
</dbReference>
<dbReference type="PANTHER" id="PTHR33273:SF2">
    <property type="entry name" value="ENDONUCLEASE_EXONUCLEASE_PHOSPHATASE DOMAIN-CONTAINING PROTEIN"/>
    <property type="match status" value="1"/>
</dbReference>
<evidence type="ECO:0008006" key="3">
    <source>
        <dbReference type="Google" id="ProtNLM"/>
    </source>
</evidence>
<dbReference type="EMBL" id="QDEB01003380">
    <property type="protein sequence ID" value="RZC42939.1"/>
    <property type="molecule type" value="Genomic_DNA"/>
</dbReference>
<feature type="non-terminal residue" evidence="1">
    <location>
        <position position="1"/>
    </location>
</feature>
<dbReference type="OrthoDB" id="410155at2759"/>
<dbReference type="Proteomes" id="UP000292052">
    <property type="component" value="Unassembled WGS sequence"/>
</dbReference>
<proteinExistence type="predicted"/>
<evidence type="ECO:0000313" key="2">
    <source>
        <dbReference type="Proteomes" id="UP000292052"/>
    </source>
</evidence>
<comment type="caution">
    <text evidence="1">The sequence shown here is derived from an EMBL/GenBank/DDBJ whole genome shotgun (WGS) entry which is preliminary data.</text>
</comment>
<feature type="non-terminal residue" evidence="1">
    <location>
        <position position="180"/>
    </location>
</feature>
<gene>
    <name evidence="1" type="ORF">BDFB_015013</name>
</gene>
<name>A0A482WE22_ASBVE</name>
<evidence type="ECO:0000313" key="1">
    <source>
        <dbReference type="EMBL" id="RZC42939.1"/>
    </source>
</evidence>
<sequence>RAHRTGDPADRREANRLTGEVRYALIDFRNDQWKAKLESLGTEDNSMWKMAKALRNDRKPLPPIHGARGIVFTDEDKAEAFADSLELQCRTDMGDADDDHIELVEDFARDLRHTEPEPDEAPLRSASPAEIRQFIDKLKVRKAPGADNISNRALLNLPDKAVVALTGIINAIFRLRHYPD</sequence>
<accession>A0A482WE22</accession>
<protein>
    <recommendedName>
        <fullName evidence="3">RVT 1 domain containing protein</fullName>
    </recommendedName>
</protein>